<dbReference type="InterPro" id="IPR006660">
    <property type="entry name" value="Arsenate_reductase-like"/>
</dbReference>
<dbReference type="InterPro" id="IPR036249">
    <property type="entry name" value="Thioredoxin-like_sf"/>
</dbReference>
<sequence length="109" mass="12052">MKKTFDFLAEEGVDYEFIDYKKAAPSEDLLREFIGKTGLDAVINKKGMTYRKLDAAAKAAVEDDLGALKVLTEKSSMIKRPIIAYPDGSITLGFDPETIKARMAEQSEA</sequence>
<comment type="caution">
    <text evidence="3">The sequence shown here is derived from an EMBL/GenBank/DDBJ whole genome shotgun (WGS) entry which is preliminary data.</text>
</comment>
<name>I5BY57_9BACT</name>
<evidence type="ECO:0000313" key="4">
    <source>
        <dbReference type="Proteomes" id="UP000005551"/>
    </source>
</evidence>
<dbReference type="PANTHER" id="PTHR30041:SF8">
    <property type="entry name" value="PROTEIN YFFB"/>
    <property type="match status" value="1"/>
</dbReference>
<dbReference type="Gene3D" id="3.40.30.10">
    <property type="entry name" value="Glutaredoxin"/>
    <property type="match status" value="1"/>
</dbReference>
<dbReference type="STRING" id="1189621.A3SI_15975"/>
<evidence type="ECO:0000313" key="3">
    <source>
        <dbReference type="EMBL" id="EIM74509.1"/>
    </source>
</evidence>
<proteinExistence type="inferred from homology"/>
<dbReference type="EMBL" id="AJYA01000042">
    <property type="protein sequence ID" value="EIM74509.1"/>
    <property type="molecule type" value="Genomic_DNA"/>
</dbReference>
<dbReference type="InterPro" id="IPR006504">
    <property type="entry name" value="Tscrpt_reg_Spx/MgsR"/>
</dbReference>
<evidence type="ECO:0000256" key="1">
    <source>
        <dbReference type="ARBA" id="ARBA00007198"/>
    </source>
</evidence>
<reference evidence="3 4" key="1">
    <citation type="submission" date="2012-05" db="EMBL/GenBank/DDBJ databases">
        <title>Genome sequence of Nitritalea halalkaliphila LW7.</title>
        <authorList>
            <person name="Jangir P.K."/>
            <person name="Singh A."/>
            <person name="Shivaji S."/>
            <person name="Sharma R."/>
        </authorList>
    </citation>
    <scope>NUCLEOTIDE SEQUENCE [LARGE SCALE GENOMIC DNA]</scope>
    <source>
        <strain evidence="3 4">LW7</strain>
    </source>
</reference>
<dbReference type="PROSITE" id="PS51353">
    <property type="entry name" value="ARSC"/>
    <property type="match status" value="1"/>
</dbReference>
<dbReference type="NCBIfam" id="TIGR01617">
    <property type="entry name" value="arsC_related"/>
    <property type="match status" value="1"/>
</dbReference>
<dbReference type="Pfam" id="PF03960">
    <property type="entry name" value="ArsC"/>
    <property type="match status" value="1"/>
</dbReference>
<protein>
    <submittedName>
        <fullName evidence="3">ArsC family protein</fullName>
    </submittedName>
</protein>
<dbReference type="Proteomes" id="UP000005551">
    <property type="component" value="Unassembled WGS sequence"/>
</dbReference>
<comment type="similarity">
    <text evidence="1 2">Belongs to the ArsC family.</text>
</comment>
<evidence type="ECO:0000256" key="2">
    <source>
        <dbReference type="PROSITE-ProRule" id="PRU01282"/>
    </source>
</evidence>
<dbReference type="SUPFAM" id="SSF52833">
    <property type="entry name" value="Thioredoxin-like"/>
    <property type="match status" value="1"/>
</dbReference>
<keyword evidence="4" id="KW-1185">Reference proteome</keyword>
<organism evidence="3 4">
    <name type="scientific">Nitritalea halalkaliphila LW7</name>
    <dbReference type="NCBI Taxonomy" id="1189621"/>
    <lineage>
        <taxon>Bacteria</taxon>
        <taxon>Pseudomonadati</taxon>
        <taxon>Bacteroidota</taxon>
        <taxon>Cytophagia</taxon>
        <taxon>Cytophagales</taxon>
        <taxon>Cyclobacteriaceae</taxon>
        <taxon>Nitritalea</taxon>
    </lineage>
</organism>
<accession>I5BY57</accession>
<dbReference type="AlphaFoldDB" id="I5BY57"/>
<gene>
    <name evidence="3" type="ORF">A3SI_15975</name>
</gene>
<dbReference type="PANTHER" id="PTHR30041">
    <property type="entry name" value="ARSENATE REDUCTASE"/>
    <property type="match status" value="1"/>
</dbReference>
<dbReference type="PATRIC" id="fig|1189621.3.peg.3326"/>